<feature type="transmembrane region" description="Helical" evidence="1">
    <location>
        <begin position="78"/>
        <end position="105"/>
    </location>
</feature>
<keyword evidence="1" id="KW-0472">Membrane</keyword>
<name>A0A0B4H0Y9_METGA</name>
<keyword evidence="1" id="KW-0812">Transmembrane</keyword>
<protein>
    <submittedName>
        <fullName evidence="2">Uncharacterized protein</fullName>
    </submittedName>
</protein>
<dbReference type="EMBL" id="AZNH01000028">
    <property type="protein sequence ID" value="KID85647.1"/>
    <property type="molecule type" value="Genomic_DNA"/>
</dbReference>
<reference evidence="2 3" key="1">
    <citation type="journal article" date="2014" name="Proc. Natl. Acad. Sci. U.S.A.">
        <title>Trajectory and genomic determinants of fungal-pathogen speciation and host adaptation.</title>
        <authorList>
            <person name="Hu X."/>
            <person name="Xiao G."/>
            <person name="Zheng P."/>
            <person name="Shang Y."/>
            <person name="Su Y."/>
            <person name="Zhang X."/>
            <person name="Liu X."/>
            <person name="Zhan S."/>
            <person name="St Leger R.J."/>
            <person name="Wang C."/>
        </authorList>
    </citation>
    <scope>NUCLEOTIDE SEQUENCE [LARGE SCALE GENOMIC DNA]</scope>
    <source>
        <strain evidence="2 3">ARSEF 977</strain>
    </source>
</reference>
<sequence>MATYALQEPIPAHLSIAEYLDQKFRLGTLPTLEFDPAHGGKIKGSARRTWTSSESLFTAADAEEKEDSEVEYVHGWKLFSLMVATTLATFVVLLDMSIIFSVCGFREDCRWKLRPTLTRPFHESLRISFAA</sequence>
<gene>
    <name evidence="2" type="ORF">MGU_07184</name>
</gene>
<dbReference type="HOGENOM" id="CLU_1928100_0_0_1"/>
<comment type="caution">
    <text evidence="2">The sequence shown here is derived from an EMBL/GenBank/DDBJ whole genome shotgun (WGS) entry which is preliminary data.</text>
</comment>
<evidence type="ECO:0000313" key="3">
    <source>
        <dbReference type="Proteomes" id="UP000031192"/>
    </source>
</evidence>
<evidence type="ECO:0000313" key="2">
    <source>
        <dbReference type="EMBL" id="KID85647.1"/>
    </source>
</evidence>
<dbReference type="Proteomes" id="UP000031192">
    <property type="component" value="Unassembled WGS sequence"/>
</dbReference>
<accession>A0A0B4H0Y9</accession>
<keyword evidence="1" id="KW-1133">Transmembrane helix</keyword>
<organism evidence="2 3">
    <name type="scientific">Metarhizium guizhouense (strain ARSEF 977)</name>
    <dbReference type="NCBI Taxonomy" id="1276136"/>
    <lineage>
        <taxon>Eukaryota</taxon>
        <taxon>Fungi</taxon>
        <taxon>Dikarya</taxon>
        <taxon>Ascomycota</taxon>
        <taxon>Pezizomycotina</taxon>
        <taxon>Sordariomycetes</taxon>
        <taxon>Hypocreomycetidae</taxon>
        <taxon>Hypocreales</taxon>
        <taxon>Clavicipitaceae</taxon>
        <taxon>Metarhizium</taxon>
    </lineage>
</organism>
<dbReference type="AlphaFoldDB" id="A0A0B4H0Y9"/>
<proteinExistence type="predicted"/>
<evidence type="ECO:0000256" key="1">
    <source>
        <dbReference type="SAM" id="Phobius"/>
    </source>
</evidence>
<keyword evidence="3" id="KW-1185">Reference proteome</keyword>